<proteinExistence type="predicted"/>
<evidence type="ECO:0000256" key="1">
    <source>
        <dbReference type="ARBA" id="ARBA00023015"/>
    </source>
</evidence>
<organism evidence="5 6">
    <name type="scientific">Chromatocurvus halotolerans</name>
    <dbReference type="NCBI Taxonomy" id="1132028"/>
    <lineage>
        <taxon>Bacteria</taxon>
        <taxon>Pseudomonadati</taxon>
        <taxon>Pseudomonadota</taxon>
        <taxon>Gammaproteobacteria</taxon>
        <taxon>Cellvibrionales</taxon>
        <taxon>Halieaceae</taxon>
        <taxon>Chromatocurvus</taxon>
    </lineage>
</organism>
<dbReference type="Pfam" id="PF13412">
    <property type="entry name" value="HTH_24"/>
    <property type="match status" value="1"/>
</dbReference>
<reference evidence="5 6" key="1">
    <citation type="submission" date="2019-03" db="EMBL/GenBank/DDBJ databases">
        <title>Genomic Encyclopedia of Type Strains, Phase IV (KMG-IV): sequencing the most valuable type-strain genomes for metagenomic binning, comparative biology and taxonomic classification.</title>
        <authorList>
            <person name="Goeker M."/>
        </authorList>
    </citation>
    <scope>NUCLEOTIDE SEQUENCE [LARGE SCALE GENOMIC DNA]</scope>
    <source>
        <strain evidence="5 6">DSM 23344</strain>
    </source>
</reference>
<name>A0A4R2L6T6_9GAMM</name>
<dbReference type="PANTHER" id="PTHR30154:SF53">
    <property type="entry name" value="HTH-TYPE TRANSCRIPTIONAL REGULATOR LRPC"/>
    <property type="match status" value="1"/>
</dbReference>
<dbReference type="PANTHER" id="PTHR30154">
    <property type="entry name" value="LEUCINE-RESPONSIVE REGULATORY PROTEIN"/>
    <property type="match status" value="1"/>
</dbReference>
<dbReference type="InterPro" id="IPR036390">
    <property type="entry name" value="WH_DNA-bd_sf"/>
</dbReference>
<evidence type="ECO:0000313" key="6">
    <source>
        <dbReference type="Proteomes" id="UP000294980"/>
    </source>
</evidence>
<dbReference type="GO" id="GO:0043565">
    <property type="term" value="F:sequence-specific DNA binding"/>
    <property type="evidence" value="ECO:0007669"/>
    <property type="project" value="InterPro"/>
</dbReference>
<dbReference type="Gene3D" id="1.10.10.10">
    <property type="entry name" value="Winged helix-like DNA-binding domain superfamily/Winged helix DNA-binding domain"/>
    <property type="match status" value="1"/>
</dbReference>
<dbReference type="InterPro" id="IPR019887">
    <property type="entry name" value="Tscrpt_reg_AsnC/Lrp_C"/>
</dbReference>
<evidence type="ECO:0000313" key="5">
    <source>
        <dbReference type="EMBL" id="TCO78378.1"/>
    </source>
</evidence>
<dbReference type="GO" id="GO:0043200">
    <property type="term" value="P:response to amino acid"/>
    <property type="evidence" value="ECO:0007669"/>
    <property type="project" value="TreeGrafter"/>
</dbReference>
<dbReference type="Gene3D" id="3.30.70.920">
    <property type="match status" value="1"/>
</dbReference>
<dbReference type="PROSITE" id="PS00519">
    <property type="entry name" value="HTH_ASNC_1"/>
    <property type="match status" value="1"/>
</dbReference>
<dbReference type="OrthoDB" id="5476at2"/>
<dbReference type="InterPro" id="IPR019885">
    <property type="entry name" value="Tscrpt_reg_HTH_AsnC-type_CS"/>
</dbReference>
<dbReference type="InterPro" id="IPR011008">
    <property type="entry name" value="Dimeric_a/b-barrel"/>
</dbReference>
<gene>
    <name evidence="5" type="ORF">EV688_101195</name>
</gene>
<dbReference type="SMART" id="SM00344">
    <property type="entry name" value="HTH_ASNC"/>
    <property type="match status" value="1"/>
</dbReference>
<dbReference type="AlphaFoldDB" id="A0A4R2L6T6"/>
<evidence type="ECO:0000256" key="3">
    <source>
        <dbReference type="ARBA" id="ARBA00023163"/>
    </source>
</evidence>
<dbReference type="SUPFAM" id="SSF46785">
    <property type="entry name" value="Winged helix' DNA-binding domain"/>
    <property type="match status" value="1"/>
</dbReference>
<dbReference type="SUPFAM" id="SSF54909">
    <property type="entry name" value="Dimeric alpha+beta barrel"/>
    <property type="match status" value="1"/>
</dbReference>
<feature type="domain" description="HTH asnC-type" evidence="4">
    <location>
        <begin position="5"/>
        <end position="78"/>
    </location>
</feature>
<sequence>MPGKDLDDALLQHLQQNARVTIAQLSRRLAVSRSTVTDRIERLEQRGIIRGYTVVLGEEATRRRVRAHIMVNVSTGQSSSLIRELRRMSSILRAYAVSGIYDLIVVAEADSTEDLDEVLDRVRELDGVESTLTSVVLSTKFER</sequence>
<dbReference type="PROSITE" id="PS50956">
    <property type="entry name" value="HTH_ASNC_2"/>
    <property type="match status" value="1"/>
</dbReference>
<dbReference type="GO" id="GO:0005829">
    <property type="term" value="C:cytosol"/>
    <property type="evidence" value="ECO:0007669"/>
    <property type="project" value="TreeGrafter"/>
</dbReference>
<dbReference type="InterPro" id="IPR019888">
    <property type="entry name" value="Tscrpt_reg_AsnC-like"/>
</dbReference>
<dbReference type="PRINTS" id="PR00033">
    <property type="entry name" value="HTHASNC"/>
</dbReference>
<keyword evidence="1" id="KW-0805">Transcription regulation</keyword>
<dbReference type="Proteomes" id="UP000294980">
    <property type="component" value="Unassembled WGS sequence"/>
</dbReference>
<evidence type="ECO:0000259" key="4">
    <source>
        <dbReference type="PROSITE" id="PS50956"/>
    </source>
</evidence>
<accession>A0A4R2L6T6</accession>
<dbReference type="InterPro" id="IPR000485">
    <property type="entry name" value="AsnC-type_HTH_dom"/>
</dbReference>
<dbReference type="RefSeq" id="WP_117316464.1">
    <property type="nucleotide sequence ID" value="NZ_QQSW01000006.1"/>
</dbReference>
<keyword evidence="3" id="KW-0804">Transcription</keyword>
<comment type="caution">
    <text evidence="5">The sequence shown here is derived from an EMBL/GenBank/DDBJ whole genome shotgun (WGS) entry which is preliminary data.</text>
</comment>
<dbReference type="Pfam" id="PF01037">
    <property type="entry name" value="AsnC_trans_reg"/>
    <property type="match status" value="1"/>
</dbReference>
<dbReference type="EMBL" id="SLWX01000001">
    <property type="protein sequence ID" value="TCO78378.1"/>
    <property type="molecule type" value="Genomic_DNA"/>
</dbReference>
<evidence type="ECO:0000256" key="2">
    <source>
        <dbReference type="ARBA" id="ARBA00023125"/>
    </source>
</evidence>
<keyword evidence="2" id="KW-0238">DNA-binding</keyword>
<dbReference type="InterPro" id="IPR036388">
    <property type="entry name" value="WH-like_DNA-bd_sf"/>
</dbReference>
<protein>
    <submittedName>
        <fullName evidence="5">AsnC family transcriptional regulator</fullName>
    </submittedName>
</protein>
<keyword evidence="6" id="KW-1185">Reference proteome</keyword>